<evidence type="ECO:0000256" key="1">
    <source>
        <dbReference type="SAM" id="SignalP"/>
    </source>
</evidence>
<dbReference type="Proteomes" id="UP001165065">
    <property type="component" value="Unassembled WGS sequence"/>
</dbReference>
<protein>
    <submittedName>
        <fullName evidence="2">Uncharacterized protein</fullName>
    </submittedName>
</protein>
<feature type="chain" id="PRO_5040912655" evidence="1">
    <location>
        <begin position="24"/>
        <end position="249"/>
    </location>
</feature>
<dbReference type="AlphaFoldDB" id="A0A9W7FZG8"/>
<dbReference type="EMBL" id="BRYA01000613">
    <property type="protein sequence ID" value="GMI25631.1"/>
    <property type="molecule type" value="Genomic_DNA"/>
</dbReference>
<keyword evidence="1" id="KW-0732">Signal</keyword>
<accession>A0A9W7FZG8</accession>
<organism evidence="2 3">
    <name type="scientific">Triparma columacea</name>
    <dbReference type="NCBI Taxonomy" id="722753"/>
    <lineage>
        <taxon>Eukaryota</taxon>
        <taxon>Sar</taxon>
        <taxon>Stramenopiles</taxon>
        <taxon>Ochrophyta</taxon>
        <taxon>Bolidophyceae</taxon>
        <taxon>Parmales</taxon>
        <taxon>Triparmaceae</taxon>
        <taxon>Triparma</taxon>
    </lineage>
</organism>
<feature type="signal peptide" evidence="1">
    <location>
        <begin position="1"/>
        <end position="23"/>
    </location>
</feature>
<gene>
    <name evidence="2" type="ORF">TrCOL_g9447</name>
</gene>
<dbReference type="OrthoDB" id="425925at2759"/>
<evidence type="ECO:0000313" key="2">
    <source>
        <dbReference type="EMBL" id="GMI25631.1"/>
    </source>
</evidence>
<reference evidence="3" key="1">
    <citation type="journal article" date="2023" name="Commun. Biol.">
        <title>Genome analysis of Parmales, the sister group of diatoms, reveals the evolutionary specialization of diatoms from phago-mixotrophs to photoautotrophs.</title>
        <authorList>
            <person name="Ban H."/>
            <person name="Sato S."/>
            <person name="Yoshikawa S."/>
            <person name="Yamada K."/>
            <person name="Nakamura Y."/>
            <person name="Ichinomiya M."/>
            <person name="Sato N."/>
            <person name="Blanc-Mathieu R."/>
            <person name="Endo H."/>
            <person name="Kuwata A."/>
            <person name="Ogata H."/>
        </authorList>
    </citation>
    <scope>NUCLEOTIDE SEQUENCE [LARGE SCALE GENOMIC DNA]</scope>
</reference>
<sequence length="249" mass="28031">MSFGRSLLLLGLLVAIVLLAVHTGLVTRGDRNSGFKMGQEEEAAIQDNINNINNNNNNDMVLFTGAFNVSFIRHAEKPIDPTNVHLNREGRARADALMSLFCGKAMGCRFDVPMVLFARKAERPRFVEREVETLTPLARNYNLSIEEVGINETTQLYESIMEFAGSSKHVRAVPDLNQAPLVALICWEHHDFYHLFPKFGCATDPREGGNSPICPHQILKWPDYEFNTVVTFSYVGMELYSVHTAPLLY</sequence>
<proteinExistence type="predicted"/>
<name>A0A9W7FZG8_9STRA</name>
<comment type="caution">
    <text evidence="2">The sequence shown here is derived from an EMBL/GenBank/DDBJ whole genome shotgun (WGS) entry which is preliminary data.</text>
</comment>
<evidence type="ECO:0000313" key="3">
    <source>
        <dbReference type="Proteomes" id="UP001165065"/>
    </source>
</evidence>
<keyword evidence="3" id="KW-1185">Reference proteome</keyword>